<feature type="compositionally biased region" description="Basic and acidic residues" evidence="1">
    <location>
        <begin position="123"/>
        <end position="153"/>
    </location>
</feature>
<dbReference type="OrthoDB" id="693469at2759"/>
<accession>A0A9Q1JP91</accession>
<sequence>MCASSLRHQLMALRQPLSHHGHLTGLGNITQLITKEDVCVTLALPMGLLKVHIASTYDEKNRYTKFLEQWRRRWNLGRIRRPKVGMMVEQILQRGDYGEEFEKDCVLHRREKQRPMVSNSKHRTTDAVEQKNKDEKKFPGEHGRRKTTDRIDH</sequence>
<dbReference type="AlphaFoldDB" id="A0A9Q1JP91"/>
<name>A0A9Q1JP91_9CARY</name>
<gene>
    <name evidence="2" type="ORF">Cgig2_002758</name>
</gene>
<dbReference type="Proteomes" id="UP001153076">
    <property type="component" value="Unassembled WGS sequence"/>
</dbReference>
<evidence type="ECO:0000313" key="2">
    <source>
        <dbReference type="EMBL" id="KAJ8428345.1"/>
    </source>
</evidence>
<feature type="region of interest" description="Disordered" evidence="1">
    <location>
        <begin position="108"/>
        <end position="153"/>
    </location>
</feature>
<proteinExistence type="predicted"/>
<evidence type="ECO:0000256" key="1">
    <source>
        <dbReference type="SAM" id="MobiDB-lite"/>
    </source>
</evidence>
<keyword evidence="3" id="KW-1185">Reference proteome</keyword>
<dbReference type="EMBL" id="JAKOGI010001019">
    <property type="protein sequence ID" value="KAJ8428345.1"/>
    <property type="molecule type" value="Genomic_DNA"/>
</dbReference>
<organism evidence="2 3">
    <name type="scientific">Carnegiea gigantea</name>
    <dbReference type="NCBI Taxonomy" id="171969"/>
    <lineage>
        <taxon>Eukaryota</taxon>
        <taxon>Viridiplantae</taxon>
        <taxon>Streptophyta</taxon>
        <taxon>Embryophyta</taxon>
        <taxon>Tracheophyta</taxon>
        <taxon>Spermatophyta</taxon>
        <taxon>Magnoliopsida</taxon>
        <taxon>eudicotyledons</taxon>
        <taxon>Gunneridae</taxon>
        <taxon>Pentapetalae</taxon>
        <taxon>Caryophyllales</taxon>
        <taxon>Cactineae</taxon>
        <taxon>Cactaceae</taxon>
        <taxon>Cactoideae</taxon>
        <taxon>Echinocereeae</taxon>
        <taxon>Carnegiea</taxon>
    </lineage>
</organism>
<evidence type="ECO:0000313" key="3">
    <source>
        <dbReference type="Proteomes" id="UP001153076"/>
    </source>
</evidence>
<reference evidence="2" key="1">
    <citation type="submission" date="2022-04" db="EMBL/GenBank/DDBJ databases">
        <title>Carnegiea gigantea Genome sequencing and assembly v2.</title>
        <authorList>
            <person name="Copetti D."/>
            <person name="Sanderson M.J."/>
            <person name="Burquez A."/>
            <person name="Wojciechowski M.F."/>
        </authorList>
    </citation>
    <scope>NUCLEOTIDE SEQUENCE</scope>
    <source>
        <strain evidence="2">SGP5-SGP5p</strain>
        <tissue evidence="2">Aerial part</tissue>
    </source>
</reference>
<comment type="caution">
    <text evidence="2">The sequence shown here is derived from an EMBL/GenBank/DDBJ whole genome shotgun (WGS) entry which is preliminary data.</text>
</comment>
<protein>
    <submittedName>
        <fullName evidence="2">Uncharacterized protein</fullName>
    </submittedName>
</protein>